<dbReference type="Pfam" id="PF13180">
    <property type="entry name" value="PDZ_2"/>
    <property type="match status" value="1"/>
</dbReference>
<dbReference type="Pfam" id="PF13365">
    <property type="entry name" value="Trypsin_2"/>
    <property type="match status" value="1"/>
</dbReference>
<dbReference type="InterPro" id="IPR001478">
    <property type="entry name" value="PDZ"/>
</dbReference>
<dbReference type="PANTHER" id="PTHR43343:SF3">
    <property type="entry name" value="PROTEASE DO-LIKE 8, CHLOROPLASTIC"/>
    <property type="match status" value="1"/>
</dbReference>
<dbReference type="Proteomes" id="UP000198379">
    <property type="component" value="Unassembled WGS sequence"/>
</dbReference>
<keyword evidence="2" id="KW-0378">Hydrolase</keyword>
<dbReference type="AlphaFoldDB" id="A0A239CH96"/>
<dbReference type="SUPFAM" id="SSF50494">
    <property type="entry name" value="Trypsin-like serine proteases"/>
    <property type="match status" value="1"/>
</dbReference>
<keyword evidence="1 4" id="KW-0645">Protease</keyword>
<dbReference type="Gene3D" id="2.30.42.10">
    <property type="match status" value="2"/>
</dbReference>
<gene>
    <name evidence="4" type="ORF">SAMN06265376_1086</name>
</gene>
<evidence type="ECO:0000313" key="4">
    <source>
        <dbReference type="EMBL" id="SNS19616.1"/>
    </source>
</evidence>
<dbReference type="Gene3D" id="2.40.10.120">
    <property type="match status" value="1"/>
</dbReference>
<evidence type="ECO:0000256" key="2">
    <source>
        <dbReference type="ARBA" id="ARBA00022801"/>
    </source>
</evidence>
<protein>
    <submittedName>
        <fullName evidence="4">Do/DeqQ family serine protease</fullName>
    </submittedName>
</protein>
<keyword evidence="5" id="KW-1185">Reference proteome</keyword>
<name>A0A239CH96_9FLAO</name>
<dbReference type="InterPro" id="IPR051201">
    <property type="entry name" value="Chloro_Bact_Ser_Proteases"/>
</dbReference>
<dbReference type="InterPro" id="IPR009003">
    <property type="entry name" value="Peptidase_S1_PA"/>
</dbReference>
<evidence type="ECO:0000259" key="3">
    <source>
        <dbReference type="SMART" id="SM00228"/>
    </source>
</evidence>
<organism evidence="4 5">
    <name type="scientific">Dokdonia pacifica</name>
    <dbReference type="NCBI Taxonomy" id="1627892"/>
    <lineage>
        <taxon>Bacteria</taxon>
        <taxon>Pseudomonadati</taxon>
        <taxon>Bacteroidota</taxon>
        <taxon>Flavobacteriia</taxon>
        <taxon>Flavobacteriales</taxon>
        <taxon>Flavobacteriaceae</taxon>
        <taxon>Dokdonia</taxon>
    </lineage>
</organism>
<dbReference type="EMBL" id="FZNY01000008">
    <property type="protein sequence ID" value="SNS19616.1"/>
    <property type="molecule type" value="Genomic_DNA"/>
</dbReference>
<evidence type="ECO:0000256" key="1">
    <source>
        <dbReference type="ARBA" id="ARBA00022670"/>
    </source>
</evidence>
<reference evidence="4 5" key="1">
    <citation type="submission" date="2017-06" db="EMBL/GenBank/DDBJ databases">
        <authorList>
            <person name="Kim H.J."/>
            <person name="Triplett B.A."/>
        </authorList>
    </citation>
    <scope>NUCLEOTIDE SEQUENCE [LARGE SCALE GENOMIC DNA]</scope>
    <source>
        <strain evidence="4 5">DSM 25597</strain>
    </source>
</reference>
<feature type="domain" description="PDZ" evidence="3">
    <location>
        <begin position="301"/>
        <end position="386"/>
    </location>
</feature>
<dbReference type="PRINTS" id="PR00834">
    <property type="entry name" value="PROTEASES2C"/>
</dbReference>
<dbReference type="SUPFAM" id="SSF50156">
    <property type="entry name" value="PDZ domain-like"/>
    <property type="match status" value="1"/>
</dbReference>
<dbReference type="SMART" id="SM00228">
    <property type="entry name" value="PDZ"/>
    <property type="match status" value="1"/>
</dbReference>
<dbReference type="InterPro" id="IPR036034">
    <property type="entry name" value="PDZ_sf"/>
</dbReference>
<dbReference type="GO" id="GO:0004252">
    <property type="term" value="F:serine-type endopeptidase activity"/>
    <property type="evidence" value="ECO:0007669"/>
    <property type="project" value="InterPro"/>
</dbReference>
<dbReference type="GO" id="GO:0006508">
    <property type="term" value="P:proteolysis"/>
    <property type="evidence" value="ECO:0007669"/>
    <property type="project" value="UniProtKB-KW"/>
</dbReference>
<dbReference type="PANTHER" id="PTHR43343">
    <property type="entry name" value="PEPTIDASE S12"/>
    <property type="match status" value="1"/>
</dbReference>
<proteinExistence type="predicted"/>
<dbReference type="InterPro" id="IPR001940">
    <property type="entry name" value="Peptidase_S1C"/>
</dbReference>
<evidence type="ECO:0000313" key="5">
    <source>
        <dbReference type="Proteomes" id="UP000198379"/>
    </source>
</evidence>
<accession>A0A239CH96</accession>
<sequence length="492" mass="53641">MNSVYTKILNLTLYNHLMKMTMKKIASLLSVAVLAGVITLGAYKLFIEEPISQPKFTQNQPSSIPVYTPTTYTAAANSGIDFTDAAERTVNGVVHVSNKQEYRQPRNMMEFLRGGGQREGIVGAGSGVIISGDGFIITNNHVIAGASEIEVALNDNRKYTARLIGADEKADIALIKIDAEGDELPYIPFGDSDAAKIGEWVLAVGNPFNLTSTVTAGIISAKARDLDERDSNYQSFIQTDAAINPGNSGGALVNTYGELIGINTAITSQTGSYVGYAFAVPSNNARKIVEDIMQFGSVQKGILGVRGTSVKSLRPQDIEDLEIATTEGFYVGGVEFESGAEKAGIQSGDIIKRIDDIKINKFSDLSGYISSKRPDDVVQVYLLRENKEITVPVTLVKSITYDIERLGIQVKNASPKDLKKYKVKHGVIISDASPEMRRYGNIVGLIISEIDDEKVSNIEDAKSIISRKRNNETISIVFVDRDGERNRYIFEN</sequence>